<dbReference type="RefSeq" id="WP_251880124.1">
    <property type="nucleotide sequence ID" value="NZ_CP082276.1"/>
</dbReference>
<dbReference type="PANTHER" id="PTHR13812:SF19">
    <property type="entry name" value="KETIMINE REDUCTASE MU-CRYSTALLIN"/>
    <property type="match status" value="1"/>
</dbReference>
<accession>A0ABY4WZF1</accession>
<dbReference type="Gene3D" id="3.40.50.720">
    <property type="entry name" value="NAD(P)-binding Rossmann-like Domain"/>
    <property type="match status" value="1"/>
</dbReference>
<evidence type="ECO:0000313" key="1">
    <source>
        <dbReference type="EMBL" id="USH04383.1"/>
    </source>
</evidence>
<gene>
    <name evidence="1" type="ORF">K6Q96_21850</name>
</gene>
<dbReference type="Pfam" id="PF02423">
    <property type="entry name" value="OCD_Mu_crystall"/>
    <property type="match status" value="1"/>
</dbReference>
<sequence length="319" mass="34363">MVVLNEPEIRDAVVLTSAVVYEMGAAFQSGEASFSCQPPVQQMMLEPLNGLLCVKSFYSADQTHFVVKMAGNYRLDGGGVSQTHGMNALYHSKSGQLHAVLADNGYLTQIRTAAAGGYAVDLLAPENIDVAVIVGTGRQARMQLSALLLVRRPSEIRCFGRSAAGLKGFADWANETHHIDIQCYGDESAALAEADLVITATTSRTPVLHRKVVLGEGKQRDRLIIAMGSDSKEKRELEEALVLESDRWICDDISQSLTLGELKGISEQEIDEVIKPISLEKVGRGAVKGLTICDLTGVAKLDLAISEYCLARVSESALA</sequence>
<protein>
    <submittedName>
        <fullName evidence="1">Ethanolamine utilization protein EutC</fullName>
    </submittedName>
</protein>
<keyword evidence="2" id="KW-1185">Reference proteome</keyword>
<reference evidence="1" key="1">
    <citation type="submission" date="2021-08" db="EMBL/GenBank/DDBJ databases">
        <authorList>
            <person name="Sakaguchi M."/>
            <person name="Kikuchi T."/>
            <person name="Urbanczyk H."/>
        </authorList>
    </citation>
    <scope>NUCLEOTIDE SEQUENCE</scope>
    <source>
        <strain evidence="1">020920N</strain>
    </source>
</reference>
<dbReference type="PIRSF" id="PIRSF001439">
    <property type="entry name" value="CryM"/>
    <property type="match status" value="1"/>
</dbReference>
<dbReference type="Proteomes" id="UP001056255">
    <property type="component" value="Chromosome II"/>
</dbReference>
<name>A0ABY4WZF1_9GAMM</name>
<organism evidence="1 2">
    <name type="scientific">Grimontia kaedaensis</name>
    <dbReference type="NCBI Taxonomy" id="2872157"/>
    <lineage>
        <taxon>Bacteria</taxon>
        <taxon>Pseudomonadati</taxon>
        <taxon>Pseudomonadota</taxon>
        <taxon>Gammaproteobacteria</taxon>
        <taxon>Vibrionales</taxon>
        <taxon>Vibrionaceae</taxon>
        <taxon>Grimontia</taxon>
    </lineage>
</organism>
<dbReference type="EMBL" id="CP082276">
    <property type="protein sequence ID" value="USH04383.1"/>
    <property type="molecule type" value="Genomic_DNA"/>
</dbReference>
<proteinExistence type="predicted"/>
<dbReference type="InterPro" id="IPR023401">
    <property type="entry name" value="ODC_N"/>
</dbReference>
<dbReference type="Gene3D" id="3.30.1780.10">
    <property type="entry name" value="ornithine cyclodeaminase, domain 1"/>
    <property type="match status" value="1"/>
</dbReference>
<dbReference type="PANTHER" id="PTHR13812">
    <property type="entry name" value="KETIMINE REDUCTASE MU-CRYSTALLIN"/>
    <property type="match status" value="1"/>
</dbReference>
<dbReference type="SUPFAM" id="SSF51735">
    <property type="entry name" value="NAD(P)-binding Rossmann-fold domains"/>
    <property type="match status" value="1"/>
</dbReference>
<dbReference type="InterPro" id="IPR036291">
    <property type="entry name" value="NAD(P)-bd_dom_sf"/>
</dbReference>
<dbReference type="InterPro" id="IPR003462">
    <property type="entry name" value="ODC_Mu_crystall"/>
</dbReference>
<evidence type="ECO:0000313" key="2">
    <source>
        <dbReference type="Proteomes" id="UP001056255"/>
    </source>
</evidence>